<organism evidence="1">
    <name type="scientific">viral metagenome</name>
    <dbReference type="NCBI Taxonomy" id="1070528"/>
    <lineage>
        <taxon>unclassified sequences</taxon>
        <taxon>metagenomes</taxon>
        <taxon>organismal metagenomes</taxon>
    </lineage>
</organism>
<evidence type="ECO:0000313" key="1">
    <source>
        <dbReference type="EMBL" id="QHS81872.1"/>
    </source>
</evidence>
<sequence>MMLSHTLDKVRYFRNLLVSEDTRVRILITGPTTDLIHTLDLAIRDMKDVPINQLAILREYVAPRLTEAKKMTNRDPILVYVRRFHDSFANALMEEYGDCEVIVFERDPMIE</sequence>
<dbReference type="EMBL" id="MN740760">
    <property type="protein sequence ID" value="QHS81872.1"/>
    <property type="molecule type" value="Genomic_DNA"/>
</dbReference>
<dbReference type="AlphaFoldDB" id="A0A6C0AQA3"/>
<accession>A0A6C0AQA3</accession>
<protein>
    <submittedName>
        <fullName evidence="1">Uncharacterized protein</fullName>
    </submittedName>
</protein>
<name>A0A6C0AQA3_9ZZZZ</name>
<reference evidence="1" key="1">
    <citation type="journal article" date="2020" name="Nature">
        <title>Giant virus diversity and host interactions through global metagenomics.</title>
        <authorList>
            <person name="Schulz F."/>
            <person name="Roux S."/>
            <person name="Paez-Espino D."/>
            <person name="Jungbluth S."/>
            <person name="Walsh D.A."/>
            <person name="Denef V.J."/>
            <person name="McMahon K.D."/>
            <person name="Konstantinidis K.T."/>
            <person name="Eloe-Fadrosh E.A."/>
            <person name="Kyrpides N.C."/>
            <person name="Woyke T."/>
        </authorList>
    </citation>
    <scope>NUCLEOTIDE SEQUENCE</scope>
    <source>
        <strain evidence="1">GVMAG-S-1101164-72</strain>
    </source>
</reference>
<proteinExistence type="predicted"/>